<protein>
    <submittedName>
        <fullName evidence="2">Helix-turn-helix domain-containing protein</fullName>
    </submittedName>
</protein>
<organism evidence="2 3">
    <name type="scientific">Lacticaseibacillus baoqingensis</name>
    <dbReference type="NCBI Taxonomy" id="2486013"/>
    <lineage>
        <taxon>Bacteria</taxon>
        <taxon>Bacillati</taxon>
        <taxon>Bacillota</taxon>
        <taxon>Bacilli</taxon>
        <taxon>Lactobacillales</taxon>
        <taxon>Lactobacillaceae</taxon>
        <taxon>Lacticaseibacillus</taxon>
    </lineage>
</organism>
<feature type="domain" description="Mga helix-turn-helix" evidence="1">
    <location>
        <begin position="3"/>
        <end position="71"/>
    </location>
</feature>
<name>A0ABW4E855_9LACO</name>
<dbReference type="Proteomes" id="UP001597252">
    <property type="component" value="Unassembled WGS sequence"/>
</dbReference>
<evidence type="ECO:0000313" key="2">
    <source>
        <dbReference type="EMBL" id="MFD1486050.1"/>
    </source>
</evidence>
<accession>A0ABW4E855</accession>
<reference evidence="3" key="1">
    <citation type="journal article" date="2019" name="Int. J. Syst. Evol. Microbiol.">
        <title>The Global Catalogue of Microorganisms (GCM) 10K type strain sequencing project: providing services to taxonomists for standard genome sequencing and annotation.</title>
        <authorList>
            <consortium name="The Broad Institute Genomics Platform"/>
            <consortium name="The Broad Institute Genome Sequencing Center for Infectious Disease"/>
            <person name="Wu L."/>
            <person name="Ma J."/>
        </authorList>
    </citation>
    <scope>NUCLEOTIDE SEQUENCE [LARGE SCALE GENOMIC DNA]</scope>
    <source>
        <strain evidence="3">CCM 8903</strain>
    </source>
</reference>
<gene>
    <name evidence="2" type="ORF">ACFQ5J_12530</name>
</gene>
<comment type="caution">
    <text evidence="2">The sequence shown here is derived from an EMBL/GenBank/DDBJ whole genome shotgun (WGS) entry which is preliminary data.</text>
</comment>
<dbReference type="InterPro" id="IPR007737">
    <property type="entry name" value="Mga_HTH"/>
</dbReference>
<evidence type="ECO:0000313" key="3">
    <source>
        <dbReference type="Proteomes" id="UP001597252"/>
    </source>
</evidence>
<sequence length="397" mass="45022">MPFAFLQHLIAEDLPDFNAFINSVGYSRVTCLRYLRPLRDLAKQLGLRIVYENIQIIGDEDRVRIFLTLMYWSATDGVEWPFVNCSRTQASLFARQADSEFKLEYHSPVLQELLAYFVAVTQSRVAHHHQFSELVTMIADPVANLFKKNRELTWPEQISESQHLFLVSFLLPIYYTPGDPRLRVVIGRFERFSPKAFALAKAIIGNLQSDVLPTQTTNPQYGDVILASTLAVVVSVMTLGFDLGSTIAYAFKPEMSAVKPDSRLQQAVTQATAKAITEADIEAHGDLLLDMSTALYVNLLQLRQITHPAKRLKVALLLEPVAVGYMDLLLFLDQQPYIEFVHDHFETADLIIKDSALPLVLDQQKRPVIFQWDLNASGELFGELFYLIRSMQRKLAG</sequence>
<dbReference type="EMBL" id="JBHTON010000052">
    <property type="protein sequence ID" value="MFD1486050.1"/>
    <property type="molecule type" value="Genomic_DNA"/>
</dbReference>
<proteinExistence type="predicted"/>
<dbReference type="Pfam" id="PF05043">
    <property type="entry name" value="Mga"/>
    <property type="match status" value="1"/>
</dbReference>
<keyword evidence="3" id="KW-1185">Reference proteome</keyword>
<dbReference type="RefSeq" id="WP_125754153.1">
    <property type="nucleotide sequence ID" value="NZ_JBHTON010000052.1"/>
</dbReference>
<evidence type="ECO:0000259" key="1">
    <source>
        <dbReference type="Pfam" id="PF05043"/>
    </source>
</evidence>